<keyword evidence="4 12" id="KW-0812">Transmembrane</keyword>
<organism evidence="14 15">
    <name type="scientific">Frigoriglobus tundricola</name>
    <dbReference type="NCBI Taxonomy" id="2774151"/>
    <lineage>
        <taxon>Bacteria</taxon>
        <taxon>Pseudomonadati</taxon>
        <taxon>Planctomycetota</taxon>
        <taxon>Planctomycetia</taxon>
        <taxon>Gemmatales</taxon>
        <taxon>Gemmataceae</taxon>
        <taxon>Frigoriglobus</taxon>
    </lineage>
</organism>
<reference evidence="15" key="1">
    <citation type="submission" date="2020-05" db="EMBL/GenBank/DDBJ databases">
        <title>Frigoriglobus tundricola gen. nov., sp. nov., a psychrotolerant cellulolytic planctomycete of the family Gemmataceae with two divergent copies of 16S rRNA gene.</title>
        <authorList>
            <person name="Kulichevskaya I.S."/>
            <person name="Ivanova A.A."/>
            <person name="Naumoff D.G."/>
            <person name="Beletsky A.V."/>
            <person name="Rijpstra W.I.C."/>
            <person name="Sinninghe Damste J.S."/>
            <person name="Mardanov A.V."/>
            <person name="Ravin N.V."/>
            <person name="Dedysh S.N."/>
        </authorList>
    </citation>
    <scope>NUCLEOTIDE SEQUENCE [LARGE SCALE GENOMIC DNA]</scope>
    <source>
        <strain evidence="15">PL17</strain>
    </source>
</reference>
<evidence type="ECO:0000256" key="11">
    <source>
        <dbReference type="SAM" id="MobiDB-lite"/>
    </source>
</evidence>
<protein>
    <recommendedName>
        <fullName evidence="13">Peptidase M48 domain-containing protein</fullName>
    </recommendedName>
</protein>
<evidence type="ECO:0000256" key="1">
    <source>
        <dbReference type="ARBA" id="ARBA00001947"/>
    </source>
</evidence>
<evidence type="ECO:0000256" key="5">
    <source>
        <dbReference type="ARBA" id="ARBA00022723"/>
    </source>
</evidence>
<dbReference type="Proteomes" id="UP000503447">
    <property type="component" value="Chromosome"/>
</dbReference>
<feature type="region of interest" description="Disordered" evidence="11">
    <location>
        <begin position="860"/>
        <end position="941"/>
    </location>
</feature>
<dbReference type="InterPro" id="IPR050083">
    <property type="entry name" value="HtpX_protease"/>
</dbReference>
<dbReference type="Pfam" id="PF01435">
    <property type="entry name" value="Peptidase_M48"/>
    <property type="match status" value="1"/>
</dbReference>
<feature type="compositionally biased region" description="Pro residues" evidence="11">
    <location>
        <begin position="870"/>
        <end position="883"/>
    </location>
</feature>
<evidence type="ECO:0000256" key="8">
    <source>
        <dbReference type="ARBA" id="ARBA00022989"/>
    </source>
</evidence>
<dbReference type="PANTHER" id="PTHR43221">
    <property type="entry name" value="PROTEASE HTPX"/>
    <property type="match status" value="1"/>
</dbReference>
<keyword evidence="10 12" id="KW-0472">Membrane</keyword>
<feature type="region of interest" description="Disordered" evidence="11">
    <location>
        <begin position="1"/>
        <end position="66"/>
    </location>
</feature>
<dbReference type="InterPro" id="IPR001915">
    <property type="entry name" value="Peptidase_M48"/>
</dbReference>
<keyword evidence="2" id="KW-1003">Cell membrane</keyword>
<dbReference type="EMBL" id="CP053452">
    <property type="protein sequence ID" value="QJW97490.1"/>
    <property type="molecule type" value="Genomic_DNA"/>
</dbReference>
<evidence type="ECO:0000256" key="3">
    <source>
        <dbReference type="ARBA" id="ARBA00022670"/>
    </source>
</evidence>
<evidence type="ECO:0000256" key="6">
    <source>
        <dbReference type="ARBA" id="ARBA00022801"/>
    </source>
</evidence>
<name>A0A6M5YVG1_9BACT</name>
<gene>
    <name evidence="14" type="ORF">FTUN_5064</name>
</gene>
<accession>A0A6M5YVG1</accession>
<sequence>MPPPDELDLDPVEPAPSGSRSKESTAVKPAAPRTKGGTGKGGDAPERTSVARGRKVPYPPSPSDVPDDLTDYADSYVAQQNKLLAGLFVFLIFYIGMILFFTLIGAWCVWSIKHLPVAKVAGLVFSGIFFLYLVKGFFKRHPMNKEMHLEVTEEEQPVLFEFIYQLCDELEAPLPNKVFVSPDVNAAVMPRTSLINLFVEPRKDLLIGLGLVNSVNLSEFKAVLAHEFGHFSQSAMASSYTYVASRIIGDLIEGEDWFDRMVTWCKKQDNVFAVIGHAIGAPLWVGRTVLEQCYKAIALQRLVVSREREFHADLVAVRAAGSNAVVHCLLRTVFGLRCFDQAFNDLATALDHKLYSNDLYLHQDRAAAVVRRKKKEPHLGLPPLLATPHDGKDIEVFDAEEEALTDEIPPMWRTHPSNSDREKNAKERFVPAVVDHRSPWVLFDEPGELRERMTYKFYRMVFRVPKNAELTDAVRVQKFIDNEHAETTYDPKYKGAYDNRPIVPGDLPELNVLVRDTPWAEERMEKVLDKLYDGCEDHAEARSDLNKELEALQSGIVGRPSKSLRRKIDEVEEKRAENGEWFKSFDRRVYLVHVQMAARVDPALRDELVERYRFQLEVQRFFFTARDAHSKAEMYFQTMVAAVQGKIQVNRDFFGEFMQALRESWKALKFIIRDAREINLPAMKNFEEGDNLAAFILVGKMVPEPPLSYFKGVWLDKLMNQLQGVQQKCARLHFKSLGGILQLQETIAARWRAQREPVAAEVLDEAPVPAEVVPAAPGGSEVVQSAHTPLGRVDSVRAKAAELPVEVIDAEVVPDEPIAAEVIEAEVLDAAVVPSEPLPAAQAHAVPPEPSKSMAAFMASPAPAEARGAHPPPVVHPPVPPAVPVQSLPSADPFDFQAPAPPRPAPGAAPAVDPEVPRPAPKLAPRSRRPPRPSRNCRPMR</sequence>
<evidence type="ECO:0000313" key="15">
    <source>
        <dbReference type="Proteomes" id="UP000503447"/>
    </source>
</evidence>
<dbReference type="GO" id="GO:0046872">
    <property type="term" value="F:metal ion binding"/>
    <property type="evidence" value="ECO:0007669"/>
    <property type="project" value="UniProtKB-KW"/>
</dbReference>
<dbReference type="PANTHER" id="PTHR43221:SF2">
    <property type="entry name" value="PROTEASE HTPX HOMOLOG"/>
    <property type="match status" value="1"/>
</dbReference>
<feature type="compositionally biased region" description="Low complexity" evidence="11">
    <location>
        <begin position="889"/>
        <end position="898"/>
    </location>
</feature>
<keyword evidence="15" id="KW-1185">Reference proteome</keyword>
<keyword evidence="9" id="KW-0482">Metalloprotease</keyword>
<evidence type="ECO:0000256" key="12">
    <source>
        <dbReference type="SAM" id="Phobius"/>
    </source>
</evidence>
<dbReference type="GO" id="GO:0006508">
    <property type="term" value="P:proteolysis"/>
    <property type="evidence" value="ECO:0007669"/>
    <property type="project" value="UniProtKB-KW"/>
</dbReference>
<feature type="compositionally biased region" description="Acidic residues" evidence="11">
    <location>
        <begin position="1"/>
        <end position="11"/>
    </location>
</feature>
<evidence type="ECO:0000313" key="14">
    <source>
        <dbReference type="EMBL" id="QJW97490.1"/>
    </source>
</evidence>
<keyword evidence="6" id="KW-0378">Hydrolase</keyword>
<dbReference type="KEGG" id="ftj:FTUN_5064"/>
<dbReference type="RefSeq" id="WP_171472848.1">
    <property type="nucleotide sequence ID" value="NZ_CP053452.2"/>
</dbReference>
<keyword evidence="5" id="KW-0479">Metal-binding</keyword>
<feature type="domain" description="Peptidase M48" evidence="13">
    <location>
        <begin position="184"/>
        <end position="428"/>
    </location>
</feature>
<keyword evidence="7" id="KW-0862">Zinc</keyword>
<dbReference type="GO" id="GO:0004222">
    <property type="term" value="F:metalloendopeptidase activity"/>
    <property type="evidence" value="ECO:0007669"/>
    <property type="project" value="InterPro"/>
</dbReference>
<dbReference type="AlphaFoldDB" id="A0A6M5YVG1"/>
<evidence type="ECO:0000256" key="9">
    <source>
        <dbReference type="ARBA" id="ARBA00023049"/>
    </source>
</evidence>
<evidence type="ECO:0000259" key="13">
    <source>
        <dbReference type="Pfam" id="PF01435"/>
    </source>
</evidence>
<evidence type="ECO:0000256" key="7">
    <source>
        <dbReference type="ARBA" id="ARBA00022833"/>
    </source>
</evidence>
<keyword evidence="8 12" id="KW-1133">Transmembrane helix</keyword>
<feature type="transmembrane region" description="Helical" evidence="12">
    <location>
        <begin position="83"/>
        <end position="112"/>
    </location>
</feature>
<proteinExistence type="predicted"/>
<evidence type="ECO:0000256" key="10">
    <source>
        <dbReference type="ARBA" id="ARBA00023136"/>
    </source>
</evidence>
<comment type="cofactor">
    <cofactor evidence="1">
        <name>Zn(2+)</name>
        <dbReference type="ChEBI" id="CHEBI:29105"/>
    </cofactor>
</comment>
<evidence type="ECO:0000256" key="2">
    <source>
        <dbReference type="ARBA" id="ARBA00022475"/>
    </source>
</evidence>
<keyword evidence="3" id="KW-0645">Protease</keyword>
<dbReference type="Gene3D" id="3.30.2010.10">
    <property type="entry name" value="Metalloproteases ('zincins'), catalytic domain"/>
    <property type="match status" value="1"/>
</dbReference>
<feature type="transmembrane region" description="Helical" evidence="12">
    <location>
        <begin position="118"/>
        <end position="138"/>
    </location>
</feature>
<dbReference type="CDD" id="cd07328">
    <property type="entry name" value="M48_Ste24p_like"/>
    <property type="match status" value="1"/>
</dbReference>
<evidence type="ECO:0000256" key="4">
    <source>
        <dbReference type="ARBA" id="ARBA00022692"/>
    </source>
</evidence>